<organism evidence="1">
    <name type="scientific">Arundo donax</name>
    <name type="common">Giant reed</name>
    <name type="synonym">Donax arundinaceus</name>
    <dbReference type="NCBI Taxonomy" id="35708"/>
    <lineage>
        <taxon>Eukaryota</taxon>
        <taxon>Viridiplantae</taxon>
        <taxon>Streptophyta</taxon>
        <taxon>Embryophyta</taxon>
        <taxon>Tracheophyta</taxon>
        <taxon>Spermatophyta</taxon>
        <taxon>Magnoliopsida</taxon>
        <taxon>Liliopsida</taxon>
        <taxon>Poales</taxon>
        <taxon>Poaceae</taxon>
        <taxon>PACMAD clade</taxon>
        <taxon>Arundinoideae</taxon>
        <taxon>Arundineae</taxon>
        <taxon>Arundo</taxon>
    </lineage>
</organism>
<accession>A0A0A9B950</accession>
<reference evidence="1" key="2">
    <citation type="journal article" date="2015" name="Data Brief">
        <title>Shoot transcriptome of the giant reed, Arundo donax.</title>
        <authorList>
            <person name="Barrero R.A."/>
            <person name="Guerrero F.D."/>
            <person name="Moolhuijzen P."/>
            <person name="Goolsby J.A."/>
            <person name="Tidwell J."/>
            <person name="Bellgard S.E."/>
            <person name="Bellgard M.I."/>
        </authorList>
    </citation>
    <scope>NUCLEOTIDE SEQUENCE</scope>
    <source>
        <tissue evidence="1">Shoot tissue taken approximately 20 cm above the soil surface</tissue>
    </source>
</reference>
<dbReference type="EMBL" id="GBRH01240145">
    <property type="protein sequence ID" value="JAD57750.1"/>
    <property type="molecule type" value="Transcribed_RNA"/>
</dbReference>
<proteinExistence type="predicted"/>
<dbReference type="AlphaFoldDB" id="A0A0A9B950"/>
<reference evidence="1" key="1">
    <citation type="submission" date="2014-09" db="EMBL/GenBank/DDBJ databases">
        <authorList>
            <person name="Magalhaes I.L.F."/>
            <person name="Oliveira U."/>
            <person name="Santos F.R."/>
            <person name="Vidigal T.H.D.A."/>
            <person name="Brescovit A.D."/>
            <person name="Santos A.J."/>
        </authorList>
    </citation>
    <scope>NUCLEOTIDE SEQUENCE</scope>
    <source>
        <tissue evidence="1">Shoot tissue taken approximately 20 cm above the soil surface</tissue>
    </source>
</reference>
<protein>
    <submittedName>
        <fullName evidence="1">Uncharacterized protein</fullName>
    </submittedName>
</protein>
<name>A0A0A9B950_ARUDO</name>
<evidence type="ECO:0000313" key="1">
    <source>
        <dbReference type="EMBL" id="JAD57750.1"/>
    </source>
</evidence>
<sequence>MKTRTERRVHARAAVAVHATESLGLVVRISAREGEGARALGSCSSSSSSFSFRAHLKTSILLCDDIIAPPDPRQRPRSRL</sequence>